<dbReference type="EMBL" id="JANBUP010001915">
    <property type="protein sequence ID" value="KAJ2802825.1"/>
    <property type="molecule type" value="Genomic_DNA"/>
</dbReference>
<protein>
    <submittedName>
        <fullName evidence="1">Uncharacterized protein</fullName>
    </submittedName>
</protein>
<name>A0ACC1L8F8_9FUNG</name>
<proteinExistence type="predicted"/>
<organism evidence="1 2">
    <name type="scientific">Coemansia furcata</name>
    <dbReference type="NCBI Taxonomy" id="417177"/>
    <lineage>
        <taxon>Eukaryota</taxon>
        <taxon>Fungi</taxon>
        <taxon>Fungi incertae sedis</taxon>
        <taxon>Zoopagomycota</taxon>
        <taxon>Kickxellomycotina</taxon>
        <taxon>Kickxellomycetes</taxon>
        <taxon>Kickxellales</taxon>
        <taxon>Kickxellaceae</taxon>
        <taxon>Coemansia</taxon>
    </lineage>
</organism>
<evidence type="ECO:0000313" key="2">
    <source>
        <dbReference type="Proteomes" id="UP001140096"/>
    </source>
</evidence>
<feature type="non-terminal residue" evidence="1">
    <location>
        <position position="91"/>
    </location>
</feature>
<sequence length="91" mass="10208">MSAPPTSLVPALVESLEALEAHQQMLLSGLRAIHAQLSQGDEAEDELIPTLTFYISQANLVQRKMMLIQARVSDMKRRADRLKAHRAKQDQ</sequence>
<comment type="caution">
    <text evidence="1">The sequence shown here is derived from an EMBL/GenBank/DDBJ whole genome shotgun (WGS) entry which is preliminary data.</text>
</comment>
<evidence type="ECO:0000313" key="1">
    <source>
        <dbReference type="EMBL" id="KAJ2802825.1"/>
    </source>
</evidence>
<keyword evidence="2" id="KW-1185">Reference proteome</keyword>
<accession>A0ACC1L8F8</accession>
<reference evidence="1" key="1">
    <citation type="submission" date="2022-07" db="EMBL/GenBank/DDBJ databases">
        <title>Phylogenomic reconstructions and comparative analyses of Kickxellomycotina fungi.</title>
        <authorList>
            <person name="Reynolds N.K."/>
            <person name="Stajich J.E."/>
            <person name="Barry K."/>
            <person name="Grigoriev I.V."/>
            <person name="Crous P."/>
            <person name="Smith M.E."/>
        </authorList>
    </citation>
    <scope>NUCLEOTIDE SEQUENCE</scope>
    <source>
        <strain evidence="1">CBS 102833</strain>
    </source>
</reference>
<dbReference type="Proteomes" id="UP001140096">
    <property type="component" value="Unassembled WGS sequence"/>
</dbReference>
<gene>
    <name evidence="1" type="ORF">H4S07_004603</name>
</gene>